<sequence>MRSKHVEHSLGTPGKSWPKATPWVRSVALTTLLTVAVATLCWAPDRLQGIRRLQTTVDDKSERCKPPRKPPNFGTIFSLDPVQINFCGEIPMTELVGTNTQVSSISFLALTATAEVVTLVEKGGPIYQLNAAGFSRGRVLSDGDRARWDITRPAVRTFGGNSCLDFTQFCEVASVTPLLTGFVVVDRHRLQEFNVSWGESESSEVALNTMGKMNMEAPILQDAQLFFPTYLAVYKSVNNTHISDELEISPLFPHAADRYFFVADTGHHRVMFINASSHSSLQYIESYGVMGEARSDTTGFNFPMGLAVMVPTDESFYGLVMAAVFVADRRNNRLVKLLLGYRRDPSQPQNKGEKPTLMWGGEYYRDIAGAQYNQSLYDPVGVSIYRHWIFVSEAEGNAITVLTTNYMQHDELLYITELYPAPGVQLTGSFSTTEQGYLWFAYINRPSTHGLASIYLPEPLVRSPPASWIEEFRAQCTNATVYNLFIMANSTIYDEHVLQVLNAARINWRFPYLPGYLSKDAFNLTLMFDLMLWNETVLEGNMFYCLPPPPETTPPMLSANEGGWNTPGGGGVTLLGASQRMCSLHVVLGVVLLSLMEMAML</sequence>
<evidence type="ECO:0000313" key="2">
    <source>
        <dbReference type="EMBL" id="CAI4020684.1"/>
    </source>
</evidence>
<evidence type="ECO:0000256" key="1">
    <source>
        <dbReference type="SAM" id="Phobius"/>
    </source>
</evidence>
<reference evidence="2" key="1">
    <citation type="submission" date="2022-10" db="EMBL/GenBank/DDBJ databases">
        <authorList>
            <person name="Chen Y."/>
            <person name="Dougan E. K."/>
            <person name="Chan C."/>
            <person name="Rhodes N."/>
            <person name="Thang M."/>
        </authorList>
    </citation>
    <scope>NUCLEOTIDE SEQUENCE</scope>
</reference>
<dbReference type="AlphaFoldDB" id="A0A9P1GT99"/>
<evidence type="ECO:0000313" key="4">
    <source>
        <dbReference type="Proteomes" id="UP001152797"/>
    </source>
</evidence>
<evidence type="ECO:0000313" key="3">
    <source>
        <dbReference type="EMBL" id="CAL1174059.1"/>
    </source>
</evidence>
<protein>
    <submittedName>
        <fullName evidence="2">Uncharacterized protein</fullName>
    </submittedName>
</protein>
<dbReference type="EMBL" id="CAMXCT020006826">
    <property type="protein sequence ID" value="CAL1174059.1"/>
    <property type="molecule type" value="Genomic_DNA"/>
</dbReference>
<feature type="transmembrane region" description="Helical" evidence="1">
    <location>
        <begin position="23"/>
        <end position="43"/>
    </location>
</feature>
<dbReference type="SUPFAM" id="SSF63825">
    <property type="entry name" value="YWTD domain"/>
    <property type="match status" value="1"/>
</dbReference>
<dbReference type="OrthoDB" id="416153at2759"/>
<keyword evidence="1" id="KW-1133">Transmembrane helix</keyword>
<dbReference type="EMBL" id="CAMXCT030006826">
    <property type="protein sequence ID" value="CAL4807996.1"/>
    <property type="molecule type" value="Genomic_DNA"/>
</dbReference>
<keyword evidence="1" id="KW-0472">Membrane</keyword>
<dbReference type="Gene3D" id="2.120.10.30">
    <property type="entry name" value="TolB, C-terminal domain"/>
    <property type="match status" value="1"/>
</dbReference>
<gene>
    <name evidence="2" type="ORF">C1SCF055_LOCUS45080</name>
</gene>
<accession>A0A9P1GT99</accession>
<dbReference type="Proteomes" id="UP001152797">
    <property type="component" value="Unassembled WGS sequence"/>
</dbReference>
<name>A0A9P1GT99_9DINO</name>
<reference evidence="3" key="2">
    <citation type="submission" date="2024-04" db="EMBL/GenBank/DDBJ databases">
        <authorList>
            <person name="Chen Y."/>
            <person name="Shah S."/>
            <person name="Dougan E. K."/>
            <person name="Thang M."/>
            <person name="Chan C."/>
        </authorList>
    </citation>
    <scope>NUCLEOTIDE SEQUENCE [LARGE SCALE GENOMIC DNA]</scope>
</reference>
<proteinExistence type="predicted"/>
<keyword evidence="1" id="KW-0812">Transmembrane</keyword>
<dbReference type="InterPro" id="IPR011042">
    <property type="entry name" value="6-blade_b-propeller_TolB-like"/>
</dbReference>
<organism evidence="2">
    <name type="scientific">Cladocopium goreaui</name>
    <dbReference type="NCBI Taxonomy" id="2562237"/>
    <lineage>
        <taxon>Eukaryota</taxon>
        <taxon>Sar</taxon>
        <taxon>Alveolata</taxon>
        <taxon>Dinophyceae</taxon>
        <taxon>Suessiales</taxon>
        <taxon>Symbiodiniaceae</taxon>
        <taxon>Cladocopium</taxon>
    </lineage>
</organism>
<dbReference type="EMBL" id="CAMXCT010006826">
    <property type="protein sequence ID" value="CAI4020684.1"/>
    <property type="molecule type" value="Genomic_DNA"/>
</dbReference>
<keyword evidence="4" id="KW-1185">Reference proteome</keyword>
<comment type="caution">
    <text evidence="2">The sequence shown here is derived from an EMBL/GenBank/DDBJ whole genome shotgun (WGS) entry which is preliminary data.</text>
</comment>